<feature type="transmembrane region" description="Helical" evidence="2">
    <location>
        <begin position="305"/>
        <end position="323"/>
    </location>
</feature>
<feature type="transmembrane region" description="Helical" evidence="2">
    <location>
        <begin position="131"/>
        <end position="151"/>
    </location>
</feature>
<feature type="region of interest" description="Disordered" evidence="1">
    <location>
        <begin position="398"/>
        <end position="423"/>
    </location>
</feature>
<keyword evidence="2" id="KW-0812">Transmembrane</keyword>
<feature type="transmembrane region" description="Helical" evidence="2">
    <location>
        <begin position="163"/>
        <end position="182"/>
    </location>
</feature>
<sequence length="553" mass="55894">MTRALAGPDHDPTTAVPDDGSSRPGAGGVDGFDRLRLLLAGAMGTVLISYALLVPAAAAVILTGGAGLSVNGAFAAAIPLWLAAHQIPLTLQGQPLSMLPLLPTACVVVVAVLGSGWAVRRLGGRFRTDAGAVVATVAGAHAAVAVLGSALLPRAAEVLVTPWSAMVGGGLVAGTGAVVGVLRTCGVPTDSARRLPAWLLPALRGTAVVLAGLACTGALVLFTALVVRAPEVAAAFTQLAPGAAAGIGVTLLAIAYFPNAVLAGLSWALGPGVAVGTAGASPFVAQGAEPSSFPLLAAVPVNTPPVWALAVFVLPVAVGVLAGRTVRRTAGDHQFPAAIATVVLTALATGVLAVLAGGRLAAGPFDPVRLPVELVVPSVLLWVGVPLVLTAVLRQAGAEEPPAADEDEPRNGRPDEPDEAAPEAELAELAELAGPVEAGDDGEQVADAQPESDAPPEEPDVSPEEPVAHQRATSEPAAPKAQPRRIVPQPRPDEAAASPRAKRRWPWQRKRGETPAPPESPAVPEQRGPRTVADLVAQRAKEAAERHEPEEDA</sequence>
<dbReference type="EMBL" id="JBHUCP010000003">
    <property type="protein sequence ID" value="MFD1528755.1"/>
    <property type="molecule type" value="Genomic_DNA"/>
</dbReference>
<feature type="compositionally biased region" description="Basic residues" evidence="1">
    <location>
        <begin position="500"/>
        <end position="509"/>
    </location>
</feature>
<dbReference type="Proteomes" id="UP001597145">
    <property type="component" value="Unassembled WGS sequence"/>
</dbReference>
<protein>
    <submittedName>
        <fullName evidence="3">DUF6350 family protein</fullName>
    </submittedName>
</protein>
<feature type="region of interest" description="Disordered" evidence="1">
    <location>
        <begin position="439"/>
        <end position="553"/>
    </location>
</feature>
<evidence type="ECO:0000313" key="3">
    <source>
        <dbReference type="EMBL" id="MFD1528755.1"/>
    </source>
</evidence>
<proteinExistence type="predicted"/>
<reference evidence="4" key="1">
    <citation type="journal article" date="2019" name="Int. J. Syst. Evol. Microbiol.">
        <title>The Global Catalogue of Microorganisms (GCM) 10K type strain sequencing project: providing services to taxonomists for standard genome sequencing and annotation.</title>
        <authorList>
            <consortium name="The Broad Institute Genomics Platform"/>
            <consortium name="The Broad Institute Genome Sequencing Center for Infectious Disease"/>
            <person name="Wu L."/>
            <person name="Ma J."/>
        </authorList>
    </citation>
    <scope>NUCLEOTIDE SEQUENCE [LARGE SCALE GENOMIC DNA]</scope>
    <source>
        <strain evidence="4">JCM 12165</strain>
    </source>
</reference>
<name>A0ABW4FEY7_9PSEU</name>
<feature type="transmembrane region" description="Helical" evidence="2">
    <location>
        <begin position="335"/>
        <end position="362"/>
    </location>
</feature>
<comment type="caution">
    <text evidence="3">The sequence shown here is derived from an EMBL/GenBank/DDBJ whole genome shotgun (WGS) entry which is preliminary data.</text>
</comment>
<accession>A0ABW4FEY7</accession>
<keyword evidence="2" id="KW-0472">Membrane</keyword>
<evidence type="ECO:0000256" key="2">
    <source>
        <dbReference type="SAM" id="Phobius"/>
    </source>
</evidence>
<dbReference type="Pfam" id="PF19877">
    <property type="entry name" value="DUF6350"/>
    <property type="match status" value="1"/>
</dbReference>
<gene>
    <name evidence="3" type="ORF">ACFSCY_04800</name>
</gene>
<feature type="transmembrane region" description="Helical" evidence="2">
    <location>
        <begin position="264"/>
        <end position="285"/>
    </location>
</feature>
<feature type="compositionally biased region" description="Basic and acidic residues" evidence="1">
    <location>
        <begin position="539"/>
        <end position="553"/>
    </location>
</feature>
<feature type="transmembrane region" description="Helical" evidence="2">
    <location>
        <begin position="203"/>
        <end position="227"/>
    </location>
</feature>
<feature type="compositionally biased region" description="Acidic residues" evidence="1">
    <location>
        <begin position="454"/>
        <end position="463"/>
    </location>
</feature>
<evidence type="ECO:0000313" key="4">
    <source>
        <dbReference type="Proteomes" id="UP001597145"/>
    </source>
</evidence>
<dbReference type="RefSeq" id="WP_343970145.1">
    <property type="nucleotide sequence ID" value="NZ_BAAAJG010000001.1"/>
</dbReference>
<feature type="transmembrane region" description="Helical" evidence="2">
    <location>
        <begin position="99"/>
        <end position="119"/>
    </location>
</feature>
<feature type="region of interest" description="Disordered" evidence="1">
    <location>
        <begin position="1"/>
        <end position="25"/>
    </location>
</feature>
<feature type="transmembrane region" description="Helical" evidence="2">
    <location>
        <begin position="239"/>
        <end position="257"/>
    </location>
</feature>
<feature type="transmembrane region" description="Helical" evidence="2">
    <location>
        <begin position="68"/>
        <end position="87"/>
    </location>
</feature>
<evidence type="ECO:0000256" key="1">
    <source>
        <dbReference type="SAM" id="MobiDB-lite"/>
    </source>
</evidence>
<keyword evidence="4" id="KW-1185">Reference proteome</keyword>
<dbReference type="InterPro" id="IPR045931">
    <property type="entry name" value="DUF6350"/>
</dbReference>
<organism evidence="3 4">
    <name type="scientific">Pseudonocardia aurantiaca</name>
    <dbReference type="NCBI Taxonomy" id="75290"/>
    <lineage>
        <taxon>Bacteria</taxon>
        <taxon>Bacillati</taxon>
        <taxon>Actinomycetota</taxon>
        <taxon>Actinomycetes</taxon>
        <taxon>Pseudonocardiales</taxon>
        <taxon>Pseudonocardiaceae</taxon>
        <taxon>Pseudonocardia</taxon>
    </lineage>
</organism>
<feature type="transmembrane region" description="Helical" evidence="2">
    <location>
        <begin position="37"/>
        <end position="61"/>
    </location>
</feature>
<keyword evidence="2" id="KW-1133">Transmembrane helix</keyword>